<keyword evidence="2" id="KW-0012">Acyltransferase</keyword>
<protein>
    <submittedName>
        <fullName evidence="2">Putative ribosomal N-acetyltransferase YdaF</fullName>
        <ecNumber evidence="2">2.3.1.-</ecNumber>
    </submittedName>
</protein>
<evidence type="ECO:0000259" key="1">
    <source>
        <dbReference type="Pfam" id="PF13302"/>
    </source>
</evidence>
<dbReference type="AlphaFoldDB" id="A0A0N0BLD2"/>
<feature type="domain" description="N-acetyltransferase" evidence="1">
    <location>
        <begin position="14"/>
        <end position="154"/>
    </location>
</feature>
<dbReference type="PATRIC" id="fig|271.14.peg.602"/>
<dbReference type="PANTHER" id="PTHR43610">
    <property type="entry name" value="BLL6696 PROTEIN"/>
    <property type="match status" value="1"/>
</dbReference>
<dbReference type="SUPFAM" id="SSF55729">
    <property type="entry name" value="Acyl-CoA N-acyltransferases (Nat)"/>
    <property type="match status" value="1"/>
</dbReference>
<dbReference type="EC" id="2.3.1.-" evidence="2"/>
<dbReference type="GO" id="GO:0016747">
    <property type="term" value="F:acyltransferase activity, transferring groups other than amino-acyl groups"/>
    <property type="evidence" value="ECO:0007669"/>
    <property type="project" value="InterPro"/>
</dbReference>
<dbReference type="InterPro" id="IPR016181">
    <property type="entry name" value="Acyl_CoA_acyltransferase"/>
</dbReference>
<dbReference type="PANTHER" id="PTHR43610:SF1">
    <property type="entry name" value="N-ACETYLTRANSFERASE DOMAIN-CONTAINING PROTEIN"/>
    <property type="match status" value="1"/>
</dbReference>
<comment type="caution">
    <text evidence="2">The sequence shown here is derived from an EMBL/GenBank/DDBJ whole genome shotgun (WGS) entry which is preliminary data.</text>
</comment>
<dbReference type="RefSeq" id="WP_053767206.1">
    <property type="nucleotide sequence ID" value="NZ_LHCI01000106.1"/>
</dbReference>
<dbReference type="Gene3D" id="3.40.630.30">
    <property type="match status" value="1"/>
</dbReference>
<name>A0A0N0BLD2_THEAQ</name>
<dbReference type="InterPro" id="IPR000182">
    <property type="entry name" value="GNAT_dom"/>
</dbReference>
<proteinExistence type="predicted"/>
<evidence type="ECO:0000313" key="3">
    <source>
        <dbReference type="Proteomes" id="UP000037685"/>
    </source>
</evidence>
<keyword evidence="2" id="KW-0808">Transferase</keyword>
<evidence type="ECO:0000313" key="2">
    <source>
        <dbReference type="EMBL" id="KOX89354.1"/>
    </source>
</evidence>
<dbReference type="Proteomes" id="UP000037685">
    <property type="component" value="Unassembled WGS sequence"/>
</dbReference>
<dbReference type="Pfam" id="PF13302">
    <property type="entry name" value="Acetyltransf_3"/>
    <property type="match status" value="1"/>
</dbReference>
<gene>
    <name evidence="2" type="primary">ydaF</name>
    <name evidence="2" type="ORF">BVI061214_00512</name>
</gene>
<organism evidence="2 3">
    <name type="scientific">Thermus aquaticus</name>
    <dbReference type="NCBI Taxonomy" id="271"/>
    <lineage>
        <taxon>Bacteria</taxon>
        <taxon>Thermotogati</taxon>
        <taxon>Deinococcota</taxon>
        <taxon>Deinococci</taxon>
        <taxon>Thermales</taxon>
        <taxon>Thermaceae</taxon>
        <taxon>Thermus</taxon>
    </lineage>
</organism>
<dbReference type="EMBL" id="LHCI01000106">
    <property type="protein sequence ID" value="KOX89354.1"/>
    <property type="molecule type" value="Genomic_DNA"/>
</dbReference>
<reference evidence="2 3" key="1">
    <citation type="submission" date="2015-07" db="EMBL/GenBank/DDBJ databases">
        <authorList>
            <person name="Noorani M."/>
        </authorList>
    </citation>
    <scope>NUCLEOTIDE SEQUENCE [LARGE SCALE GENOMIC DNA]</scope>
    <source>
        <strain evidence="3">ATCC 25104 / DSM 625 / JCM 10724 / NBRC 103206 / NCIMB 11243 / YT-1</strain>
    </source>
</reference>
<accession>A0A0N0BLD2</accession>
<sequence>MWTFPEVLTGRYVRLEPLSLAHLPEFLKRYDPEVFRYMSRSPEGTEEAMRAHLEALLAEPGRVNWAIRPTPALPALRPFPGLVGRISVIAPDEANARLELGTLIFKPFWGSPANKEAKYLLLAHAFEVLKAQRVQFKVDLRNERSQRALEALGAVREGVLRRNRRLPDGGFRDDVVYSLLHEEWPGVKARLLARLYGPEGRP</sequence>